<keyword evidence="2" id="KW-0489">Methyltransferase</keyword>
<dbReference type="Proteomes" id="UP001264980">
    <property type="component" value="Unassembled WGS sequence"/>
</dbReference>
<dbReference type="SUPFAM" id="SSF53335">
    <property type="entry name" value="S-adenosyl-L-methionine-dependent methyltransferases"/>
    <property type="match status" value="1"/>
</dbReference>
<keyword evidence="3" id="KW-1185">Reference proteome</keyword>
<name>A0ABU1QXR1_9BACT</name>
<reference evidence="2 3" key="1">
    <citation type="submission" date="2023-07" db="EMBL/GenBank/DDBJ databases">
        <title>Sorghum-associated microbial communities from plants grown in Nebraska, USA.</title>
        <authorList>
            <person name="Schachtman D."/>
        </authorList>
    </citation>
    <scope>NUCLEOTIDE SEQUENCE [LARGE SCALE GENOMIC DNA]</scope>
    <source>
        <strain evidence="2 3">BE57</strain>
    </source>
</reference>
<keyword evidence="2" id="KW-0808">Transferase</keyword>
<evidence type="ECO:0000259" key="1">
    <source>
        <dbReference type="Pfam" id="PF13847"/>
    </source>
</evidence>
<dbReference type="Gene3D" id="3.40.50.150">
    <property type="entry name" value="Vaccinia Virus protein VP39"/>
    <property type="match status" value="1"/>
</dbReference>
<dbReference type="InterPro" id="IPR029063">
    <property type="entry name" value="SAM-dependent_MTases_sf"/>
</dbReference>
<evidence type="ECO:0000313" key="2">
    <source>
        <dbReference type="EMBL" id="MDR6805947.1"/>
    </source>
</evidence>
<dbReference type="GO" id="GO:0008168">
    <property type="term" value="F:methyltransferase activity"/>
    <property type="evidence" value="ECO:0007669"/>
    <property type="project" value="UniProtKB-KW"/>
</dbReference>
<dbReference type="GO" id="GO:0032259">
    <property type="term" value="P:methylation"/>
    <property type="evidence" value="ECO:0007669"/>
    <property type="project" value="UniProtKB-KW"/>
</dbReference>
<dbReference type="CDD" id="cd02440">
    <property type="entry name" value="AdoMet_MTases"/>
    <property type="match status" value="1"/>
</dbReference>
<dbReference type="InterPro" id="IPR025714">
    <property type="entry name" value="Methyltranfer_dom"/>
</dbReference>
<dbReference type="Pfam" id="PF13847">
    <property type="entry name" value="Methyltransf_31"/>
    <property type="match status" value="1"/>
</dbReference>
<gene>
    <name evidence="2" type="ORF">J2W84_002995</name>
</gene>
<comment type="caution">
    <text evidence="2">The sequence shown here is derived from an EMBL/GenBank/DDBJ whole genome shotgun (WGS) entry which is preliminary data.</text>
</comment>
<dbReference type="RefSeq" id="WP_309984314.1">
    <property type="nucleotide sequence ID" value="NZ_JAVDTI010000003.1"/>
</dbReference>
<dbReference type="EMBL" id="JAVDTI010000003">
    <property type="protein sequence ID" value="MDR6805947.1"/>
    <property type="molecule type" value="Genomic_DNA"/>
</dbReference>
<feature type="domain" description="Methyltransferase" evidence="1">
    <location>
        <begin position="23"/>
        <end position="127"/>
    </location>
</feature>
<protein>
    <submittedName>
        <fullName evidence="2">Trans-aconitate methyltransferase</fullName>
    </submittedName>
</protein>
<evidence type="ECO:0000313" key="3">
    <source>
        <dbReference type="Proteomes" id="UP001264980"/>
    </source>
</evidence>
<organism evidence="2 3">
    <name type="scientific">Dyadobacter fermentans</name>
    <dbReference type="NCBI Taxonomy" id="94254"/>
    <lineage>
        <taxon>Bacteria</taxon>
        <taxon>Pseudomonadati</taxon>
        <taxon>Bacteroidota</taxon>
        <taxon>Cytophagia</taxon>
        <taxon>Cytophagales</taxon>
        <taxon>Spirosomataceae</taxon>
        <taxon>Dyadobacter</taxon>
    </lineage>
</organism>
<sequence length="178" mass="19865">MTEREAKELINGGIEGGRPELWMDLGCGNGTFTAALATMLPQKSRIIAVDKKMQLLSKEMGNQVTIEFLLADFELESLDIFHLDGILLANSLHYIKDKASLIHRLEKCFEKNKKFLIVEYDTLTANPWVPYPIDFKSLNTFFSELGYNSVSKLGERPSLYGNGNLYAAIATNKSGNPA</sequence>
<accession>A0ABU1QXR1</accession>
<proteinExistence type="predicted"/>